<dbReference type="InterPro" id="IPR008554">
    <property type="entry name" value="Glutaredoxin-like"/>
</dbReference>
<dbReference type="InterPro" id="IPR036249">
    <property type="entry name" value="Thioredoxin-like_sf"/>
</dbReference>
<dbReference type="Gene3D" id="3.40.30.10">
    <property type="entry name" value="Glutaredoxin"/>
    <property type="match status" value="1"/>
</dbReference>
<evidence type="ECO:0000313" key="3">
    <source>
        <dbReference type="Proteomes" id="UP001310594"/>
    </source>
</evidence>
<dbReference type="AlphaFoldDB" id="A0AAN7ZVI1"/>
<dbReference type="Proteomes" id="UP001310594">
    <property type="component" value="Unassembled WGS sequence"/>
</dbReference>
<dbReference type="EMBL" id="JAVRQU010000022">
    <property type="protein sequence ID" value="KAK5691145.1"/>
    <property type="molecule type" value="Genomic_DNA"/>
</dbReference>
<dbReference type="Pfam" id="PF05768">
    <property type="entry name" value="Glrx-like"/>
    <property type="match status" value="1"/>
</dbReference>
<keyword evidence="1" id="KW-0813">Transport</keyword>
<organism evidence="2 3">
    <name type="scientific">Elasticomyces elasticus</name>
    <dbReference type="NCBI Taxonomy" id="574655"/>
    <lineage>
        <taxon>Eukaryota</taxon>
        <taxon>Fungi</taxon>
        <taxon>Dikarya</taxon>
        <taxon>Ascomycota</taxon>
        <taxon>Pezizomycotina</taxon>
        <taxon>Dothideomycetes</taxon>
        <taxon>Dothideomycetidae</taxon>
        <taxon>Mycosphaerellales</taxon>
        <taxon>Teratosphaeriaceae</taxon>
        <taxon>Elasticomyces</taxon>
    </lineage>
</organism>
<name>A0AAN7ZVI1_9PEZI</name>
<keyword evidence="1" id="KW-0249">Electron transport</keyword>
<gene>
    <name evidence="2" type="ORF">LTR97_011797</name>
</gene>
<reference evidence="2" key="1">
    <citation type="submission" date="2023-08" db="EMBL/GenBank/DDBJ databases">
        <title>Black Yeasts Isolated from many extreme environments.</title>
        <authorList>
            <person name="Coleine C."/>
            <person name="Stajich J.E."/>
            <person name="Selbmann L."/>
        </authorList>
    </citation>
    <scope>NUCLEOTIDE SEQUENCE</scope>
    <source>
        <strain evidence="2">CCFEE 5810</strain>
    </source>
</reference>
<dbReference type="PANTHER" id="PTHR33558:SF1">
    <property type="entry name" value="GLUTAREDOXIN-LIKE PROTEIN C5ORF63 HOMOLOG"/>
    <property type="match status" value="1"/>
</dbReference>
<dbReference type="InterPro" id="IPR052565">
    <property type="entry name" value="Glutaredoxin-like_YDR286C"/>
</dbReference>
<comment type="caution">
    <text evidence="2">The sequence shown here is derived from an EMBL/GenBank/DDBJ whole genome shotgun (WGS) entry which is preliminary data.</text>
</comment>
<sequence>MFSRPNCSLCDDAKVVVRKVTGKNPAEYKEYDVMNAGNERWKDLYEFDTPVVHIDRMGSLPNGETTAQAKKLMHRFTEAQLQAAMDAVAYEAK</sequence>
<protein>
    <recommendedName>
        <fullName evidence="1">Glutaredoxin-like protein</fullName>
    </recommendedName>
</protein>
<evidence type="ECO:0000256" key="1">
    <source>
        <dbReference type="RuleBase" id="RU363082"/>
    </source>
</evidence>
<comment type="similarity">
    <text evidence="1">Belongs to the glutaredoxin family.</text>
</comment>
<evidence type="ECO:0000313" key="2">
    <source>
        <dbReference type="EMBL" id="KAK5691145.1"/>
    </source>
</evidence>
<proteinExistence type="inferred from homology"/>
<accession>A0AAN7ZVI1</accession>
<dbReference type="PANTHER" id="PTHR33558">
    <property type="entry name" value="GLUTAREDOXIN-LIKE PROTEIN C5ORF63 HOMOLOG"/>
    <property type="match status" value="1"/>
</dbReference>
<dbReference type="SUPFAM" id="SSF52833">
    <property type="entry name" value="Thioredoxin-like"/>
    <property type="match status" value="1"/>
</dbReference>